<dbReference type="SUPFAM" id="SSF50370">
    <property type="entry name" value="Ricin B-like lectins"/>
    <property type="match status" value="1"/>
</dbReference>
<feature type="domain" description="Ricin B lectin" evidence="1">
    <location>
        <begin position="6"/>
        <end position="44"/>
    </location>
</feature>
<dbReference type="KEGG" id="sphv:F9278_45815"/>
<proteinExistence type="predicted"/>
<dbReference type="Gene3D" id="2.80.10.50">
    <property type="match status" value="1"/>
</dbReference>
<protein>
    <submittedName>
        <fullName evidence="2">RICIN domain-containing protein</fullName>
    </submittedName>
</protein>
<name>A0A5P8KIP4_9ACTN</name>
<reference evidence="2 3" key="1">
    <citation type="submission" date="2019-10" db="EMBL/GenBank/DDBJ databases">
        <title>Streptomyces sp. strain GY16 isolated from leaves of Broussonetia papyrifera.</title>
        <authorList>
            <person name="Mo P."/>
        </authorList>
    </citation>
    <scope>NUCLEOTIDE SEQUENCE [LARGE SCALE GENOMIC DNA]</scope>
    <source>
        <strain evidence="2 3">GY16</strain>
    </source>
</reference>
<dbReference type="InterPro" id="IPR035992">
    <property type="entry name" value="Ricin_B-like_lectins"/>
</dbReference>
<evidence type="ECO:0000313" key="3">
    <source>
        <dbReference type="Proteomes" id="UP000327294"/>
    </source>
</evidence>
<evidence type="ECO:0000259" key="1">
    <source>
        <dbReference type="Pfam" id="PF14200"/>
    </source>
</evidence>
<keyword evidence="3" id="KW-1185">Reference proteome</keyword>
<dbReference type="Pfam" id="PF14200">
    <property type="entry name" value="RicinB_lectin_2"/>
    <property type="match status" value="1"/>
</dbReference>
<gene>
    <name evidence="2" type="ORF">F9278_45815</name>
</gene>
<evidence type="ECO:0000313" key="2">
    <source>
        <dbReference type="EMBL" id="QFR03224.1"/>
    </source>
</evidence>
<dbReference type="Proteomes" id="UP000327294">
    <property type="component" value="Chromosome"/>
</dbReference>
<dbReference type="InterPro" id="IPR000772">
    <property type="entry name" value="Ricin_B_lectin"/>
</dbReference>
<dbReference type="EMBL" id="CP045096">
    <property type="protein sequence ID" value="QFR03224.1"/>
    <property type="molecule type" value="Genomic_DNA"/>
</dbReference>
<accession>A0A5P8KIP4</accession>
<organism evidence="2 3">
    <name type="scientific">Streptomyces phaeolivaceus</name>
    <dbReference type="NCBI Taxonomy" id="2653200"/>
    <lineage>
        <taxon>Bacteria</taxon>
        <taxon>Bacillati</taxon>
        <taxon>Actinomycetota</taxon>
        <taxon>Actinomycetes</taxon>
        <taxon>Kitasatosporales</taxon>
        <taxon>Streptomycetaceae</taxon>
        <taxon>Streptomyces</taxon>
    </lineage>
</organism>
<dbReference type="AlphaFoldDB" id="A0A5P8KIP4"/>
<sequence>MERTQRHTHVYRIVNKATGRCLDANYDGKAYTLPCNGGNCQVWYHLAPWR</sequence>